<evidence type="ECO:0000313" key="3">
    <source>
        <dbReference type="Proteomes" id="UP000034711"/>
    </source>
</evidence>
<evidence type="ECO:0000256" key="1">
    <source>
        <dbReference type="SAM" id="MobiDB-lite"/>
    </source>
</evidence>
<dbReference type="Proteomes" id="UP000034711">
    <property type="component" value="Unassembled WGS sequence"/>
</dbReference>
<organism evidence="2 3">
    <name type="scientific">Candidatus Uhrbacteria bacterium GW2011_GWA2_53_10</name>
    <dbReference type="NCBI Taxonomy" id="1618980"/>
    <lineage>
        <taxon>Bacteria</taxon>
        <taxon>Candidatus Uhriibacteriota</taxon>
    </lineage>
</organism>
<dbReference type="AlphaFoldDB" id="A0A0G1XMJ8"/>
<feature type="compositionally biased region" description="Basic and acidic residues" evidence="1">
    <location>
        <begin position="14"/>
        <end position="29"/>
    </location>
</feature>
<protein>
    <submittedName>
        <fullName evidence="2">Uncharacterized protein</fullName>
    </submittedName>
</protein>
<gene>
    <name evidence="2" type="ORF">UY77_C0021G0002</name>
</gene>
<name>A0A0G1XMJ8_9BACT</name>
<accession>A0A0G1XMJ8</accession>
<comment type="caution">
    <text evidence="2">The sequence shown here is derived from an EMBL/GenBank/DDBJ whole genome shotgun (WGS) entry which is preliminary data.</text>
</comment>
<sequence length="663" mass="73329">MDAERTGPQGNHGVTREPRLTRAVTQEERRDARTRLAQDAQHTVLVHVGNEELRAADAVLAHHRVWQAGALMQLLRPLRLGRLGANRQASRAPALVIAVPRRELGETQELIVNERLELRPLAQQGGVGQEPALRVVQDRERRRIARPDPRPHGRNVHRGHEHLALGVELQGVHDRSAGLLPCEHELELRACEVVKVTEAEYNRIAHVTGQIVQGHSFHEGVETGRSNPPEEIRVPRVGRVGRVPTQLPIPVAARLDLLVDVGERAVKDDPRVHATLAQCRNERGLLEHVLGPLPRGQHDVGPTAQVRHELVERAAREIVPPVHDVGHTVAGGRALQFGHDRAVGAVGIAHHHHVRPDDVHAPIAHDGWNPLRTLVVEERGQLGVLAEELGRRVVQEEHGVAQSNELVPEVHGQLEAAVPGQPGNPLVTLVADAARIHDSELIAERNRLTDARAHLRTERIELLEPVEELEGCVAGEQDEVGERGCPTRDARPMLLFQHADCAILDVHPLHYLPAEAEHGVLLLQPVADGRVAWHRLHGEHRTPLLTTAHVGHLHVGDDVVGPGRHQRVRHAVRALHHDHAVRIERARVELLGHAERVEPRNCGLRARRRAACEHILAPARSAGLPGHHISETMPAAELCQRILPLDRLFRVFLLDVHVSTTSC</sequence>
<evidence type="ECO:0000313" key="2">
    <source>
        <dbReference type="EMBL" id="KKW32518.1"/>
    </source>
</evidence>
<feature type="region of interest" description="Disordered" evidence="1">
    <location>
        <begin position="1"/>
        <end position="29"/>
    </location>
</feature>
<dbReference type="EMBL" id="LCRI01000021">
    <property type="protein sequence ID" value="KKW32518.1"/>
    <property type="molecule type" value="Genomic_DNA"/>
</dbReference>
<proteinExistence type="predicted"/>
<reference evidence="2 3" key="1">
    <citation type="journal article" date="2015" name="Nature">
        <title>rRNA introns, odd ribosomes, and small enigmatic genomes across a large radiation of phyla.</title>
        <authorList>
            <person name="Brown C.T."/>
            <person name="Hug L.A."/>
            <person name="Thomas B.C."/>
            <person name="Sharon I."/>
            <person name="Castelle C.J."/>
            <person name="Singh A."/>
            <person name="Wilkins M.J."/>
            <person name="Williams K.H."/>
            <person name="Banfield J.F."/>
        </authorList>
    </citation>
    <scope>NUCLEOTIDE SEQUENCE [LARGE SCALE GENOMIC DNA]</scope>
</reference>
<dbReference type="PATRIC" id="fig|1618980.3.peg.375"/>